<evidence type="ECO:0000256" key="1">
    <source>
        <dbReference type="SAM" id="MobiDB-lite"/>
    </source>
</evidence>
<dbReference type="AlphaFoldDB" id="A0A7T8QW24"/>
<dbReference type="Proteomes" id="UP000595437">
    <property type="component" value="Chromosome 1"/>
</dbReference>
<feature type="compositionally biased region" description="Basic residues" evidence="1">
    <location>
        <begin position="20"/>
        <end position="32"/>
    </location>
</feature>
<sequence>MEQEKGLPASFLTIIKAAKLPKSHKTQRKDHKQRSDVKRSPRFVAGLKRSITANPIIPMTTLAKNRGVYVSTISKAINNSLRMKSYVRRTRNLLTDKAKAIRAERCPKFEPPQNTKKMFVVDAEMNRDNSTVIAFEPSAVPPILKMKNPA</sequence>
<organism evidence="2 3">
    <name type="scientific">Caligus rogercresseyi</name>
    <name type="common">Sea louse</name>
    <dbReference type="NCBI Taxonomy" id="217165"/>
    <lineage>
        <taxon>Eukaryota</taxon>
        <taxon>Metazoa</taxon>
        <taxon>Ecdysozoa</taxon>
        <taxon>Arthropoda</taxon>
        <taxon>Crustacea</taxon>
        <taxon>Multicrustacea</taxon>
        <taxon>Hexanauplia</taxon>
        <taxon>Copepoda</taxon>
        <taxon>Siphonostomatoida</taxon>
        <taxon>Caligidae</taxon>
        <taxon>Caligus</taxon>
    </lineage>
</organism>
<accession>A0A7T8QW24</accession>
<dbReference type="OrthoDB" id="9981685at2759"/>
<gene>
    <name evidence="2" type="ORF">FKW44_002045</name>
</gene>
<reference evidence="3" key="1">
    <citation type="submission" date="2021-01" db="EMBL/GenBank/DDBJ databases">
        <title>Caligus Genome Assembly.</title>
        <authorList>
            <person name="Gallardo-Escarate C."/>
        </authorList>
    </citation>
    <scope>NUCLEOTIDE SEQUENCE [LARGE SCALE GENOMIC DNA]</scope>
</reference>
<dbReference type="EMBL" id="CP045890">
    <property type="protein sequence ID" value="QQP57153.1"/>
    <property type="molecule type" value="Genomic_DNA"/>
</dbReference>
<evidence type="ECO:0000313" key="3">
    <source>
        <dbReference type="Proteomes" id="UP000595437"/>
    </source>
</evidence>
<protein>
    <submittedName>
        <fullName evidence="2">Uncharacterized protein</fullName>
    </submittedName>
</protein>
<feature type="region of interest" description="Disordered" evidence="1">
    <location>
        <begin position="20"/>
        <end position="39"/>
    </location>
</feature>
<feature type="non-terminal residue" evidence="2">
    <location>
        <position position="150"/>
    </location>
</feature>
<evidence type="ECO:0000313" key="2">
    <source>
        <dbReference type="EMBL" id="QQP57153.1"/>
    </source>
</evidence>
<keyword evidence="3" id="KW-1185">Reference proteome</keyword>
<name>A0A7T8QW24_CALRO</name>
<proteinExistence type="predicted"/>